<sequence>DFNSAFFKKGKKWPFTIHITGLRDVYRNFFEIGFFRSNFPDCETNNIFSTLEKFMCRMYGCKKICNVNEIQLAYIAIIWSHAHLQCPTLFPPLK</sequence>
<dbReference type="AlphaFoldDB" id="A0A151JUA1"/>
<dbReference type="EMBL" id="KQ981782">
    <property type="protein sequence ID" value="KYN35801.1"/>
    <property type="molecule type" value="Genomic_DNA"/>
</dbReference>
<accession>A0A151JUA1</accession>
<keyword evidence="2" id="KW-1185">Reference proteome</keyword>
<evidence type="ECO:0000313" key="2">
    <source>
        <dbReference type="Proteomes" id="UP000078541"/>
    </source>
</evidence>
<organism evidence="1 2">
    <name type="scientific">Trachymyrmex septentrionalis</name>
    <dbReference type="NCBI Taxonomy" id="34720"/>
    <lineage>
        <taxon>Eukaryota</taxon>
        <taxon>Metazoa</taxon>
        <taxon>Ecdysozoa</taxon>
        <taxon>Arthropoda</taxon>
        <taxon>Hexapoda</taxon>
        <taxon>Insecta</taxon>
        <taxon>Pterygota</taxon>
        <taxon>Neoptera</taxon>
        <taxon>Endopterygota</taxon>
        <taxon>Hymenoptera</taxon>
        <taxon>Apocrita</taxon>
        <taxon>Aculeata</taxon>
        <taxon>Formicoidea</taxon>
        <taxon>Formicidae</taxon>
        <taxon>Myrmicinae</taxon>
        <taxon>Trachymyrmex</taxon>
    </lineage>
</organism>
<dbReference type="Proteomes" id="UP000078541">
    <property type="component" value="Unassembled WGS sequence"/>
</dbReference>
<name>A0A151JUA1_9HYME</name>
<proteinExistence type="predicted"/>
<gene>
    <name evidence="1" type="ORF">ALC56_09853</name>
</gene>
<evidence type="ECO:0000313" key="1">
    <source>
        <dbReference type="EMBL" id="KYN35801.1"/>
    </source>
</evidence>
<protein>
    <submittedName>
        <fullName evidence="1">Uncharacterized protein</fullName>
    </submittedName>
</protein>
<reference evidence="1 2" key="1">
    <citation type="submission" date="2016-03" db="EMBL/GenBank/DDBJ databases">
        <title>Trachymyrmex septentrionalis WGS genome.</title>
        <authorList>
            <person name="Nygaard S."/>
            <person name="Hu H."/>
            <person name="Boomsma J."/>
            <person name="Zhang G."/>
        </authorList>
    </citation>
    <scope>NUCLEOTIDE SEQUENCE [LARGE SCALE GENOMIC DNA]</scope>
    <source>
        <strain evidence="1">Tsep2-gDNA-1</strain>
        <tissue evidence="1">Whole body</tissue>
    </source>
</reference>
<feature type="non-terminal residue" evidence="1">
    <location>
        <position position="1"/>
    </location>
</feature>